<evidence type="ECO:0000313" key="3">
    <source>
        <dbReference type="Proteomes" id="UP000219422"/>
    </source>
</evidence>
<proteinExistence type="predicted"/>
<evidence type="ECO:0000313" key="2">
    <source>
        <dbReference type="EMBL" id="ATI79915.1"/>
    </source>
</evidence>
<dbReference type="EMBL" id="CP023741">
    <property type="protein sequence ID" value="ATI79915.1"/>
    <property type="molecule type" value="Genomic_DNA"/>
</dbReference>
<keyword evidence="1" id="KW-1133">Transmembrane helix</keyword>
<gene>
    <name evidence="2" type="ORF">A6768_07735</name>
</gene>
<name>A0A291MYA9_SPHYA</name>
<evidence type="ECO:0000256" key="1">
    <source>
        <dbReference type="SAM" id="Phobius"/>
    </source>
</evidence>
<organism evidence="2 3">
    <name type="scientific">Sphingobium yanoikuyae</name>
    <name type="common">Sphingomonas yanoikuyae</name>
    <dbReference type="NCBI Taxonomy" id="13690"/>
    <lineage>
        <taxon>Bacteria</taxon>
        <taxon>Pseudomonadati</taxon>
        <taxon>Pseudomonadota</taxon>
        <taxon>Alphaproteobacteria</taxon>
        <taxon>Sphingomonadales</taxon>
        <taxon>Sphingomonadaceae</taxon>
        <taxon>Sphingobium</taxon>
    </lineage>
</organism>
<keyword evidence="1" id="KW-0472">Membrane</keyword>
<dbReference type="KEGG" id="sya:A6768_07735"/>
<protein>
    <submittedName>
        <fullName evidence="2">Uncharacterized protein</fullName>
    </submittedName>
</protein>
<feature type="transmembrane region" description="Helical" evidence="1">
    <location>
        <begin position="65"/>
        <end position="86"/>
    </location>
</feature>
<keyword evidence="1" id="KW-0812">Transmembrane</keyword>
<dbReference type="Proteomes" id="UP000219422">
    <property type="component" value="Chromosome"/>
</dbReference>
<sequence length="153" mass="17935">MMFGRRKIMAEITDETKEPPTELPPISAYIWRPWHAKLYWSLTPSLWLVGSDWVQGLPEAVAKGLTIAAIFTAPPIVFLVLAFGWLEKLIHDPNRVWVPINGHREDRIFGDEFNRRRENSAIMINQLDPRSPSYYMNDLSNPRNPHRRHFCKR</sequence>
<accession>A0A291MYA9</accession>
<dbReference type="AlphaFoldDB" id="A0A291MYA9"/>
<reference evidence="2 3" key="1">
    <citation type="submission" date="2017-10" db="EMBL/GenBank/DDBJ databases">
        <title>Sphingobium yanoikuyae S72.</title>
        <authorList>
            <person name="Sanchez E."/>
            <person name="Bustos P."/>
            <person name="Mendoza P."/>
            <person name="Guo X."/>
            <person name="Mendoza A."/>
        </authorList>
    </citation>
    <scope>NUCLEOTIDE SEQUENCE [LARGE SCALE GENOMIC DNA]</scope>
    <source>
        <strain evidence="2 3">S72</strain>
    </source>
</reference>